<dbReference type="AlphaFoldDB" id="A0A0F2TDY4"/>
<evidence type="ECO:0000313" key="3">
    <source>
        <dbReference type="Proteomes" id="UP000033699"/>
    </source>
</evidence>
<dbReference type="EMBL" id="JZKH01000042">
    <property type="protein sequence ID" value="KJS60505.1"/>
    <property type="molecule type" value="Genomic_DNA"/>
</dbReference>
<reference evidence="2 3" key="1">
    <citation type="submission" date="2015-02" db="EMBL/GenBank/DDBJ databases">
        <authorList>
            <person name="Ju K.-S."/>
            <person name="Doroghazi J.R."/>
            <person name="Metcalf W."/>
        </authorList>
    </citation>
    <scope>NUCLEOTIDE SEQUENCE [LARGE SCALE GENOMIC DNA]</scope>
    <source>
        <strain evidence="2 3">ATCC 31215</strain>
    </source>
</reference>
<gene>
    <name evidence="2" type="ORF">VM95_20840</name>
</gene>
<organism evidence="2 3">
    <name type="scientific">Streptomyces rubellomurinus (strain ATCC 31215)</name>
    <dbReference type="NCBI Taxonomy" id="359131"/>
    <lineage>
        <taxon>Bacteria</taxon>
        <taxon>Bacillati</taxon>
        <taxon>Actinomycetota</taxon>
        <taxon>Actinomycetes</taxon>
        <taxon>Kitasatosporales</taxon>
        <taxon>Streptomycetaceae</taxon>
        <taxon>Streptomyces</taxon>
    </lineage>
</organism>
<sequence length="155" mass="17869">MPRRRPRALRAQEPAPRVWAPTPPQPIPGLSLRASRDVRRVERLYPDFHIGLGATSQALHGYRAFLHPPGRRPLYPRESPCPSCPGCAFDDVRHCRDVLDSVLERLPPRSRAELARLLPLDAEYRRRTLPDPFADRRTWTAHLWWHRRLAEPAGG</sequence>
<dbReference type="RefSeq" id="WP_045699070.1">
    <property type="nucleotide sequence ID" value="NZ_JZKH01000042.1"/>
</dbReference>
<protein>
    <submittedName>
        <fullName evidence="2">Uncharacterized protein</fullName>
    </submittedName>
</protein>
<dbReference type="Proteomes" id="UP000033699">
    <property type="component" value="Unassembled WGS sequence"/>
</dbReference>
<feature type="region of interest" description="Disordered" evidence="1">
    <location>
        <begin position="1"/>
        <end position="26"/>
    </location>
</feature>
<comment type="caution">
    <text evidence="2">The sequence shown here is derived from an EMBL/GenBank/DDBJ whole genome shotgun (WGS) entry which is preliminary data.</text>
</comment>
<dbReference type="PATRIC" id="fig|359131.3.peg.5022"/>
<proteinExistence type="predicted"/>
<evidence type="ECO:0000256" key="1">
    <source>
        <dbReference type="SAM" id="MobiDB-lite"/>
    </source>
</evidence>
<keyword evidence="3" id="KW-1185">Reference proteome</keyword>
<evidence type="ECO:0000313" key="2">
    <source>
        <dbReference type="EMBL" id="KJS60505.1"/>
    </source>
</evidence>
<name>A0A0F2TDY4_STRR3</name>
<accession>A0A0F2TDY4</accession>